<proteinExistence type="predicted"/>
<evidence type="ECO:0000313" key="2">
    <source>
        <dbReference type="Proteomes" id="UP000318571"/>
    </source>
</evidence>
<dbReference type="EMBL" id="VCGU01000003">
    <property type="protein sequence ID" value="TRY78783.1"/>
    <property type="molecule type" value="Genomic_DNA"/>
</dbReference>
<gene>
    <name evidence="1" type="ORF">TCAL_16710</name>
</gene>
<sequence>MVRDLKYITGSFIKDVSENPKANSEVGKRRQNERTNIVNDNRKLNDLLGENEKGVLVLVALIGVALAAPQGNDNSRVMETPKFNTLAQEKIVELYEFLKSQLEDKNEIVVFFTLLALSFATPKKMKCPNDGDPRIRSHQAKIVELYEFLSRTRRR</sequence>
<reference evidence="1 2" key="1">
    <citation type="journal article" date="2018" name="Nat. Ecol. Evol.">
        <title>Genomic signatures of mitonuclear coevolution across populations of Tigriopus californicus.</title>
        <authorList>
            <person name="Barreto F.S."/>
            <person name="Watson E.T."/>
            <person name="Lima T.G."/>
            <person name="Willett C.S."/>
            <person name="Edmands S."/>
            <person name="Li W."/>
            <person name="Burton R.S."/>
        </authorList>
    </citation>
    <scope>NUCLEOTIDE SEQUENCE [LARGE SCALE GENOMIC DNA]</scope>
    <source>
        <strain evidence="1 2">San Diego</strain>
    </source>
</reference>
<keyword evidence="2" id="KW-1185">Reference proteome</keyword>
<dbReference type="Proteomes" id="UP000318571">
    <property type="component" value="Chromosome 11"/>
</dbReference>
<name>A0A553PM67_TIGCA</name>
<comment type="caution">
    <text evidence="1">The sequence shown here is derived from an EMBL/GenBank/DDBJ whole genome shotgun (WGS) entry which is preliminary data.</text>
</comment>
<accession>A0A553PM67</accession>
<protein>
    <submittedName>
        <fullName evidence="1">Uncharacterized protein</fullName>
    </submittedName>
</protein>
<organism evidence="1 2">
    <name type="scientific">Tigriopus californicus</name>
    <name type="common">Marine copepod</name>
    <dbReference type="NCBI Taxonomy" id="6832"/>
    <lineage>
        <taxon>Eukaryota</taxon>
        <taxon>Metazoa</taxon>
        <taxon>Ecdysozoa</taxon>
        <taxon>Arthropoda</taxon>
        <taxon>Crustacea</taxon>
        <taxon>Multicrustacea</taxon>
        <taxon>Hexanauplia</taxon>
        <taxon>Copepoda</taxon>
        <taxon>Harpacticoida</taxon>
        <taxon>Harpacticidae</taxon>
        <taxon>Tigriopus</taxon>
    </lineage>
</organism>
<evidence type="ECO:0000313" key="1">
    <source>
        <dbReference type="EMBL" id="TRY78783.1"/>
    </source>
</evidence>
<dbReference type="AlphaFoldDB" id="A0A553PM67"/>